<keyword evidence="1" id="KW-1133">Transmembrane helix</keyword>
<feature type="transmembrane region" description="Helical" evidence="1">
    <location>
        <begin position="47"/>
        <end position="70"/>
    </location>
</feature>
<accession>A0ABV9LAK1</accession>
<keyword evidence="1" id="KW-0812">Transmembrane</keyword>
<dbReference type="RefSeq" id="WP_380034326.1">
    <property type="nucleotide sequence ID" value="NZ_JBHSHB010000021.1"/>
</dbReference>
<feature type="transmembrane region" description="Helical" evidence="1">
    <location>
        <begin position="77"/>
        <end position="94"/>
    </location>
</feature>
<evidence type="ECO:0000313" key="2">
    <source>
        <dbReference type="EMBL" id="MFC4690934.1"/>
    </source>
</evidence>
<keyword evidence="1" id="KW-0472">Membrane</keyword>
<gene>
    <name evidence="2" type="ORF">ACFO5T_10885</name>
</gene>
<evidence type="ECO:0000313" key="3">
    <source>
        <dbReference type="Proteomes" id="UP001595878"/>
    </source>
</evidence>
<dbReference type="Proteomes" id="UP001595878">
    <property type="component" value="Unassembled WGS sequence"/>
</dbReference>
<reference evidence="3" key="1">
    <citation type="journal article" date="2019" name="Int. J. Syst. Evol. Microbiol.">
        <title>The Global Catalogue of Microorganisms (GCM) 10K type strain sequencing project: providing services to taxonomists for standard genome sequencing and annotation.</title>
        <authorList>
            <consortium name="The Broad Institute Genomics Platform"/>
            <consortium name="The Broad Institute Genome Sequencing Center for Infectious Disease"/>
            <person name="Wu L."/>
            <person name="Ma J."/>
        </authorList>
    </citation>
    <scope>NUCLEOTIDE SEQUENCE [LARGE SCALE GENOMIC DNA]</scope>
    <source>
        <strain evidence="3">CGMCC 4.7427</strain>
    </source>
</reference>
<proteinExistence type="predicted"/>
<sequence length="96" mass="10626">METKKKSEIFKLLNSIGLNILVIIVGTIIALIFGLRTASNMPASANMGAFIPIMKAILYGFITLIAYLSFRKPLKDYSWLITLIGIIITIYSSTNI</sequence>
<comment type="caution">
    <text evidence="2">The sequence shown here is derived from an EMBL/GenBank/DDBJ whole genome shotgun (WGS) entry which is preliminary data.</text>
</comment>
<evidence type="ECO:0000256" key="1">
    <source>
        <dbReference type="SAM" id="Phobius"/>
    </source>
</evidence>
<dbReference type="EMBL" id="JBHSHB010000021">
    <property type="protein sequence ID" value="MFC4690934.1"/>
    <property type="molecule type" value="Genomic_DNA"/>
</dbReference>
<organism evidence="2 3">
    <name type="scientific">Dokdonia genika</name>
    <dbReference type="NCBI Taxonomy" id="308113"/>
    <lineage>
        <taxon>Bacteria</taxon>
        <taxon>Pseudomonadati</taxon>
        <taxon>Bacteroidota</taxon>
        <taxon>Flavobacteriia</taxon>
        <taxon>Flavobacteriales</taxon>
        <taxon>Flavobacteriaceae</taxon>
        <taxon>Dokdonia</taxon>
    </lineage>
</organism>
<name>A0ABV9LAK1_9FLAO</name>
<feature type="transmembrane region" description="Helical" evidence="1">
    <location>
        <begin position="12"/>
        <end position="35"/>
    </location>
</feature>
<keyword evidence="3" id="KW-1185">Reference proteome</keyword>
<protein>
    <submittedName>
        <fullName evidence="2">Uncharacterized protein</fullName>
    </submittedName>
</protein>